<feature type="transmembrane region" description="Helical" evidence="5">
    <location>
        <begin position="12"/>
        <end position="31"/>
    </location>
</feature>
<reference evidence="7 8" key="1">
    <citation type="submission" date="2021-03" db="EMBL/GenBank/DDBJ databases">
        <authorList>
            <person name="Shang D.-D."/>
            <person name="Du Z.-J."/>
            <person name="Chen G.-J."/>
        </authorList>
    </citation>
    <scope>NUCLEOTIDE SEQUENCE [LARGE SCALE GENOMIC DNA]</scope>
    <source>
        <strain evidence="7 8">F2608</strain>
    </source>
</reference>
<dbReference type="InterPro" id="IPR006076">
    <property type="entry name" value="FAD-dep_OxRdtase"/>
</dbReference>
<evidence type="ECO:0000313" key="7">
    <source>
        <dbReference type="EMBL" id="MBO1517244.1"/>
    </source>
</evidence>
<keyword evidence="8" id="KW-1185">Reference proteome</keyword>
<comment type="cofactor">
    <cofactor evidence="1">
        <name>FAD</name>
        <dbReference type="ChEBI" id="CHEBI:57692"/>
    </cofactor>
</comment>
<evidence type="ECO:0000259" key="6">
    <source>
        <dbReference type="Pfam" id="PF01266"/>
    </source>
</evidence>
<evidence type="ECO:0000256" key="3">
    <source>
        <dbReference type="ARBA" id="ARBA00022630"/>
    </source>
</evidence>
<dbReference type="SUPFAM" id="SSF51971">
    <property type="entry name" value="Nucleotide-binding domain"/>
    <property type="match status" value="1"/>
</dbReference>
<evidence type="ECO:0000256" key="5">
    <source>
        <dbReference type="SAM" id="Phobius"/>
    </source>
</evidence>
<dbReference type="Gene3D" id="3.30.9.10">
    <property type="entry name" value="D-Amino Acid Oxidase, subunit A, domain 2"/>
    <property type="match status" value="1"/>
</dbReference>
<dbReference type="Proteomes" id="UP000664161">
    <property type="component" value="Unassembled WGS sequence"/>
</dbReference>
<accession>A0AAW4IVP0</accession>
<proteinExistence type="inferred from homology"/>
<dbReference type="PANTHER" id="PTHR13847:SF286">
    <property type="entry name" value="D-AMINO ACID DEHYDROGENASE"/>
    <property type="match status" value="1"/>
</dbReference>
<dbReference type="Gene3D" id="3.50.50.60">
    <property type="entry name" value="FAD/NAD(P)-binding domain"/>
    <property type="match status" value="1"/>
</dbReference>
<dbReference type="EMBL" id="JAGBKN010000014">
    <property type="protein sequence ID" value="MBO1517244.1"/>
    <property type="molecule type" value="Genomic_DNA"/>
</dbReference>
<dbReference type="Pfam" id="PF01266">
    <property type="entry name" value="DAO"/>
    <property type="match status" value="1"/>
</dbReference>
<keyword evidence="5" id="KW-0472">Membrane</keyword>
<dbReference type="PANTHER" id="PTHR13847">
    <property type="entry name" value="SARCOSINE DEHYDROGENASE-RELATED"/>
    <property type="match status" value="1"/>
</dbReference>
<sequence>MESIKKLSEKKYDVVIVGGGIIGLASAYAAVKKGLSVALVERESQNKDASVRNFGFVTVSGQQRGTHWQRAMHTRDVWADIATKADIEVVHRGLHMLIQRPEAMDVAEAFLQTEMGTDCRLLTQTEIAKNAPYLKDGLGVLYSPHEIRVESKTAISKLANWLHQAHGVDFYNKTTVQSIELPMIYTSRGTLQAEHCVVCPGADFHSLYPETLAQAQAKLCTLNMMRVMPKKPFKLNAAVMSDLSLARYDGFAQLPEAKGLIALLDDVQSAERKAGIHLIVVQSSDGSLIIGDSHDYSDRELPFRDVRLDDLIINEFHQVMAIGEIDIVQHWLGVYPSADDVVFKATPEKGVVVGSVTGGTGASTGFAFGEELIDLVLESKQ</sequence>
<dbReference type="InterPro" id="IPR017741">
    <property type="entry name" value="FAD-dependent_OxRdtase_HpnW"/>
</dbReference>
<name>A0AAW4IVP0_9GAMM</name>
<evidence type="ECO:0000256" key="1">
    <source>
        <dbReference type="ARBA" id="ARBA00001974"/>
    </source>
</evidence>
<comment type="caution">
    <text evidence="7">The sequence shown here is derived from an EMBL/GenBank/DDBJ whole genome shotgun (WGS) entry which is preliminary data.</text>
</comment>
<evidence type="ECO:0000256" key="4">
    <source>
        <dbReference type="ARBA" id="ARBA00023002"/>
    </source>
</evidence>
<keyword evidence="4" id="KW-0560">Oxidoreductase</keyword>
<evidence type="ECO:0000256" key="2">
    <source>
        <dbReference type="ARBA" id="ARBA00009410"/>
    </source>
</evidence>
<evidence type="ECO:0000313" key="8">
    <source>
        <dbReference type="Proteomes" id="UP000664161"/>
    </source>
</evidence>
<dbReference type="InterPro" id="IPR036188">
    <property type="entry name" value="FAD/NAD-bd_sf"/>
</dbReference>
<dbReference type="AlphaFoldDB" id="A0AAW4IVP0"/>
<feature type="domain" description="FAD dependent oxidoreductase" evidence="6">
    <location>
        <begin position="13"/>
        <end position="375"/>
    </location>
</feature>
<organism evidence="7 8">
    <name type="scientific">Psychrobacter halodurans</name>
    <dbReference type="NCBI Taxonomy" id="2818439"/>
    <lineage>
        <taxon>Bacteria</taxon>
        <taxon>Pseudomonadati</taxon>
        <taxon>Pseudomonadota</taxon>
        <taxon>Gammaproteobacteria</taxon>
        <taxon>Moraxellales</taxon>
        <taxon>Moraxellaceae</taxon>
        <taxon>Psychrobacter</taxon>
    </lineage>
</organism>
<protein>
    <submittedName>
        <fullName evidence="7">TIGR03364 family FAD-dependent oxidoreductase</fullName>
    </submittedName>
</protein>
<gene>
    <name evidence="7" type="ORF">J3491_07860</name>
</gene>
<keyword evidence="5" id="KW-1133">Transmembrane helix</keyword>
<keyword evidence="5" id="KW-0812">Transmembrane</keyword>
<dbReference type="NCBIfam" id="TIGR03364">
    <property type="entry name" value="HpnW_proposed"/>
    <property type="match status" value="1"/>
</dbReference>
<comment type="similarity">
    <text evidence="2">Belongs to the DadA oxidoreductase family.</text>
</comment>
<dbReference type="GO" id="GO:0005737">
    <property type="term" value="C:cytoplasm"/>
    <property type="evidence" value="ECO:0007669"/>
    <property type="project" value="TreeGrafter"/>
</dbReference>
<keyword evidence="3" id="KW-0285">Flavoprotein</keyword>
<dbReference type="GO" id="GO:0016491">
    <property type="term" value="F:oxidoreductase activity"/>
    <property type="evidence" value="ECO:0007669"/>
    <property type="project" value="UniProtKB-KW"/>
</dbReference>